<feature type="chain" id="PRO_5010715464" evidence="2">
    <location>
        <begin position="19"/>
        <end position="210"/>
    </location>
</feature>
<dbReference type="STRING" id="224129.A0A1W4X283"/>
<dbReference type="OrthoDB" id="8193799at2759"/>
<dbReference type="InParanoid" id="A0A1W4X283"/>
<name>A0A1W4X283_AGRPL</name>
<proteinExistence type="predicted"/>
<evidence type="ECO:0000313" key="4">
    <source>
        <dbReference type="RefSeq" id="XP_018326508.1"/>
    </source>
</evidence>
<dbReference type="GeneID" id="108737874"/>
<evidence type="ECO:0000256" key="1">
    <source>
        <dbReference type="SAM" id="MobiDB-lite"/>
    </source>
</evidence>
<feature type="region of interest" description="Disordered" evidence="1">
    <location>
        <begin position="119"/>
        <end position="210"/>
    </location>
</feature>
<evidence type="ECO:0000313" key="3">
    <source>
        <dbReference type="Proteomes" id="UP000192223"/>
    </source>
</evidence>
<reference evidence="4" key="1">
    <citation type="submission" date="2025-08" db="UniProtKB">
        <authorList>
            <consortium name="RefSeq"/>
        </authorList>
    </citation>
    <scope>IDENTIFICATION</scope>
    <source>
        <tissue evidence="4">Entire body</tissue>
    </source>
</reference>
<keyword evidence="2" id="KW-0732">Signal</keyword>
<dbReference type="KEGG" id="apln:108737874"/>
<keyword evidence="3" id="KW-1185">Reference proteome</keyword>
<organism evidence="3 4">
    <name type="scientific">Agrilus planipennis</name>
    <name type="common">Emerald ash borer</name>
    <name type="synonym">Agrilus marcopoli</name>
    <dbReference type="NCBI Taxonomy" id="224129"/>
    <lineage>
        <taxon>Eukaryota</taxon>
        <taxon>Metazoa</taxon>
        <taxon>Ecdysozoa</taxon>
        <taxon>Arthropoda</taxon>
        <taxon>Hexapoda</taxon>
        <taxon>Insecta</taxon>
        <taxon>Pterygota</taxon>
        <taxon>Neoptera</taxon>
        <taxon>Endopterygota</taxon>
        <taxon>Coleoptera</taxon>
        <taxon>Polyphaga</taxon>
        <taxon>Elateriformia</taxon>
        <taxon>Buprestoidea</taxon>
        <taxon>Buprestidae</taxon>
        <taxon>Agrilinae</taxon>
        <taxon>Agrilus</taxon>
    </lineage>
</organism>
<sequence length="210" mass="22771">MYICSLLGAVILIGSCYGLPLNDGPLFDTGEDDTALVESLVREVRAAQQNPEPVAAEPDPGTRAYIHTYTDGADGENEQGYYRRKSDKGNDGYKHFDSFHKKNADKYAFEAHSAFGKYAGQDHTGTGRSHHKRSAPVEGPERKLNKANKVVAVQPEEVDAEYVGEGGGEYYSEGSEGNDGDHAGFVGEASDVDIESEANDSRLDEDGDNF</sequence>
<gene>
    <name evidence="4" type="primary">LOC108737874</name>
</gene>
<feature type="signal peptide" evidence="2">
    <location>
        <begin position="1"/>
        <end position="18"/>
    </location>
</feature>
<protein>
    <submittedName>
        <fullName evidence="4">Uncharacterized protein LOC108737874</fullName>
    </submittedName>
</protein>
<accession>A0A1W4X283</accession>
<dbReference type="AlphaFoldDB" id="A0A1W4X283"/>
<dbReference type="RefSeq" id="XP_018326508.1">
    <property type="nucleotide sequence ID" value="XM_018471006.2"/>
</dbReference>
<evidence type="ECO:0000256" key="2">
    <source>
        <dbReference type="SAM" id="SignalP"/>
    </source>
</evidence>
<dbReference type="Proteomes" id="UP000192223">
    <property type="component" value="Unplaced"/>
</dbReference>